<evidence type="ECO:0008006" key="6">
    <source>
        <dbReference type="Google" id="ProtNLM"/>
    </source>
</evidence>
<protein>
    <recommendedName>
        <fullName evidence="6">Nitronate monooxygenase</fullName>
    </recommendedName>
</protein>
<dbReference type="SUPFAM" id="SSF51412">
    <property type="entry name" value="Inosine monophosphate dehydrogenase (IMPDH)"/>
    <property type="match status" value="1"/>
</dbReference>
<dbReference type="Gene3D" id="3.20.20.70">
    <property type="entry name" value="Aldolase class I"/>
    <property type="match status" value="1"/>
</dbReference>
<comment type="caution">
    <text evidence="4">The sequence shown here is derived from an EMBL/GenBank/DDBJ whole genome shotgun (WGS) entry which is preliminary data.</text>
</comment>
<gene>
    <name evidence="4" type="ORF">PG999_011731</name>
</gene>
<dbReference type="GO" id="GO:0018580">
    <property type="term" value="F:nitronate monooxygenase activity"/>
    <property type="evidence" value="ECO:0007669"/>
    <property type="project" value="InterPro"/>
</dbReference>
<keyword evidence="5" id="KW-1185">Reference proteome</keyword>
<accession>A0AAW0QF41</accession>
<dbReference type="PANTHER" id="PTHR32332:SF34">
    <property type="entry name" value="2-NITROPROPANE DIOXYGENASE FAMILY, PUTATIVE-RELATED"/>
    <property type="match status" value="1"/>
</dbReference>
<keyword evidence="1" id="KW-0285">Flavoprotein</keyword>
<evidence type="ECO:0000256" key="2">
    <source>
        <dbReference type="ARBA" id="ARBA00022643"/>
    </source>
</evidence>
<dbReference type="CDD" id="cd04730">
    <property type="entry name" value="NPD_like"/>
    <property type="match status" value="1"/>
</dbReference>
<dbReference type="EMBL" id="JAQQWP010000009">
    <property type="protein sequence ID" value="KAK8101357.1"/>
    <property type="molecule type" value="Genomic_DNA"/>
</dbReference>
<dbReference type="InterPro" id="IPR004136">
    <property type="entry name" value="NMO"/>
</dbReference>
<evidence type="ECO:0000313" key="5">
    <source>
        <dbReference type="Proteomes" id="UP001392437"/>
    </source>
</evidence>
<evidence type="ECO:0000256" key="1">
    <source>
        <dbReference type="ARBA" id="ARBA00022630"/>
    </source>
</evidence>
<proteinExistence type="predicted"/>
<dbReference type="AlphaFoldDB" id="A0AAW0QF41"/>
<dbReference type="Proteomes" id="UP001392437">
    <property type="component" value="Unassembled WGS sequence"/>
</dbReference>
<reference evidence="4 5" key="1">
    <citation type="submission" date="2023-01" db="EMBL/GenBank/DDBJ databases">
        <title>Analysis of 21 Apiospora genomes using comparative genomics revels a genus with tremendous synthesis potential of carbohydrate active enzymes and secondary metabolites.</title>
        <authorList>
            <person name="Sorensen T."/>
        </authorList>
    </citation>
    <scope>NUCLEOTIDE SEQUENCE [LARGE SCALE GENOMIC DNA]</scope>
    <source>
        <strain evidence="4 5">CBS 117206</strain>
    </source>
</reference>
<organism evidence="4 5">
    <name type="scientific">Apiospora kogelbergensis</name>
    <dbReference type="NCBI Taxonomy" id="1337665"/>
    <lineage>
        <taxon>Eukaryota</taxon>
        <taxon>Fungi</taxon>
        <taxon>Dikarya</taxon>
        <taxon>Ascomycota</taxon>
        <taxon>Pezizomycotina</taxon>
        <taxon>Sordariomycetes</taxon>
        <taxon>Xylariomycetidae</taxon>
        <taxon>Amphisphaeriales</taxon>
        <taxon>Apiosporaceae</taxon>
        <taxon>Apiospora</taxon>
    </lineage>
</organism>
<keyword evidence="3" id="KW-0560">Oxidoreductase</keyword>
<dbReference type="PANTHER" id="PTHR32332">
    <property type="entry name" value="2-NITROPROPANE DIOXYGENASE"/>
    <property type="match status" value="1"/>
</dbReference>
<evidence type="ECO:0000313" key="4">
    <source>
        <dbReference type="EMBL" id="KAK8101357.1"/>
    </source>
</evidence>
<dbReference type="Pfam" id="PF03060">
    <property type="entry name" value="NMO"/>
    <property type="match status" value="1"/>
</dbReference>
<evidence type="ECO:0000256" key="3">
    <source>
        <dbReference type="ARBA" id="ARBA00023002"/>
    </source>
</evidence>
<keyword evidence="2" id="KW-0288">FMN</keyword>
<sequence>MASSSARSRMQRWFPTTSSPLIVSAPMDFVTNATLASEVSKAGGLGFIQGGRDFAPGCAALKKLDQQLSQARRLLSDVKSSSSSESHGKDILPLGVGFVAYAASVSHFAETTVPILASYRPAAVWLFAPRPDQPGTIGDMIRALRESSSETGWNAQVKVVVQVGSVAAAREAVVHGADIIVAQGVDAGGHQWARGASVVSLVPEIADMVEQTASGREVAVWAAGGLAEGRGVAASLVLGAEGAVLGTKFMVAAESDAQDFKKQTIFSTSDGGMNTVKSYLHDHVQGNMSWPDLYDGRAVVHPCYREHEAGVPLNENAAKFKSAKDAGDNSKMVTWSGTGIGLIKESLPAAEMVKQLRDSATKTLQGMAKARL</sequence>
<dbReference type="InterPro" id="IPR013785">
    <property type="entry name" value="Aldolase_TIM"/>
</dbReference>
<name>A0AAW0QF41_9PEZI</name>